<dbReference type="Proteomes" id="UP000649326">
    <property type="component" value="Unassembled WGS sequence"/>
</dbReference>
<organism evidence="2 3">
    <name type="scientific">Thermococcus paralvinellae</name>
    <dbReference type="NCBI Taxonomy" id="582419"/>
    <lineage>
        <taxon>Archaea</taxon>
        <taxon>Methanobacteriati</taxon>
        <taxon>Methanobacteriota</taxon>
        <taxon>Thermococci</taxon>
        <taxon>Thermococcales</taxon>
        <taxon>Thermococcaceae</taxon>
        <taxon>Thermococcus</taxon>
    </lineage>
</organism>
<dbReference type="InterPro" id="IPR002931">
    <property type="entry name" value="Transglutaminase-like"/>
</dbReference>
<name>A0A833E0C0_9EURY</name>
<proteinExistence type="predicted"/>
<reference evidence="2" key="1">
    <citation type="journal article" date="2020" name="ISME J.">
        <title>Gammaproteobacteria mediating utilization of methyl-, sulfur- and petroleum organic compounds in deep ocean hydrothermal plumes.</title>
        <authorList>
            <person name="Zhou Z."/>
            <person name="Liu Y."/>
            <person name="Pan J."/>
            <person name="Cron B.R."/>
            <person name="Toner B.M."/>
            <person name="Anantharaman K."/>
            <person name="Breier J.A."/>
            <person name="Dick G.J."/>
            <person name="Li M."/>
        </authorList>
    </citation>
    <scope>NUCLEOTIDE SEQUENCE</scope>
    <source>
        <strain evidence="2">SZUA-1451</strain>
    </source>
</reference>
<sequence>MKKCALLLLLIIFASGCLIKQPAVVTFDVDRTVVKAGGTFHIIVTVNNTGKVAFVDANLMINNRNFKILQKPGFPAPLKVGQKAELVWIVKAPDKPGVYTIGVPLELVDELHRTWKGFYHEFTITVVEEESEIPSGELYVDLKMPGIIEGGKLFNITLELRNVGAAPIELSEVSLKLPDGLRMINQTKIPQKLKSGESYSLVYQIKAPYQYLDGYITVIVFYFENNVKRKEIKSEHLEVIWRPWFADNETLREAYKDNYYWIKNRYLVDGYWIERFNSMPYADVNRSYVIPIILGSKSEVDAGRRIYAWIVERYKFGDTTASIDPQKILQQNKISYAEGQLLYTALMKSINVPARIISLYNGTDCTIRSLSEFYSGGKWYVVDFRHGFIGSREEYIATPYFPRIYQLLTQGNYKLVAQAPEELRGHEHIDVGPDYLANLKDKLTTEIEKRLNPMLKTKLTLMLNGMNENEQIFALFILASAPEKELNEMLIKYDYRDIAKTLRALYEFYKDKPWPDDFRKYWYILRGVYR</sequence>
<evidence type="ECO:0000259" key="1">
    <source>
        <dbReference type="Pfam" id="PF01841"/>
    </source>
</evidence>
<dbReference type="InterPro" id="IPR038765">
    <property type="entry name" value="Papain-like_cys_pep_sf"/>
</dbReference>
<gene>
    <name evidence="2" type="ORF">EYH13_03925</name>
</gene>
<dbReference type="SUPFAM" id="SSF54001">
    <property type="entry name" value="Cysteine proteinases"/>
    <property type="match status" value="1"/>
</dbReference>
<feature type="domain" description="Transglutaminase-like" evidence="1">
    <location>
        <begin position="291"/>
        <end position="383"/>
    </location>
</feature>
<dbReference type="InterPro" id="IPR013783">
    <property type="entry name" value="Ig-like_fold"/>
</dbReference>
<dbReference type="Gene3D" id="2.60.40.10">
    <property type="entry name" value="Immunoglobulins"/>
    <property type="match status" value="1"/>
</dbReference>
<evidence type="ECO:0000313" key="3">
    <source>
        <dbReference type="Proteomes" id="UP000649326"/>
    </source>
</evidence>
<evidence type="ECO:0000313" key="2">
    <source>
        <dbReference type="EMBL" id="HIP75279.1"/>
    </source>
</evidence>
<protein>
    <submittedName>
        <fullName evidence="2">Transglutaminase domain-containing protein</fullName>
    </submittedName>
</protein>
<comment type="caution">
    <text evidence="2">The sequence shown here is derived from an EMBL/GenBank/DDBJ whole genome shotgun (WGS) entry which is preliminary data.</text>
</comment>
<dbReference type="Pfam" id="PF01841">
    <property type="entry name" value="Transglut_core"/>
    <property type="match status" value="1"/>
</dbReference>
<accession>A0A833E0C0</accession>
<dbReference type="AlphaFoldDB" id="A0A833E0C0"/>
<dbReference type="EMBL" id="DQUG01000160">
    <property type="protein sequence ID" value="HIP75279.1"/>
    <property type="molecule type" value="Genomic_DNA"/>
</dbReference>
<dbReference type="PROSITE" id="PS51257">
    <property type="entry name" value="PROKAR_LIPOPROTEIN"/>
    <property type="match status" value="1"/>
</dbReference>